<organism evidence="3 4">
    <name type="scientific">Vitis vinifera</name>
    <name type="common">Grape</name>
    <dbReference type="NCBI Taxonomy" id="29760"/>
    <lineage>
        <taxon>Eukaryota</taxon>
        <taxon>Viridiplantae</taxon>
        <taxon>Streptophyta</taxon>
        <taxon>Embryophyta</taxon>
        <taxon>Tracheophyta</taxon>
        <taxon>Spermatophyta</taxon>
        <taxon>Magnoliopsida</taxon>
        <taxon>eudicotyledons</taxon>
        <taxon>Gunneridae</taxon>
        <taxon>Pentapetalae</taxon>
        <taxon>rosids</taxon>
        <taxon>Vitales</taxon>
        <taxon>Vitaceae</taxon>
        <taxon>Viteae</taxon>
        <taxon>Vitis</taxon>
    </lineage>
</organism>
<dbReference type="InterPro" id="IPR036388">
    <property type="entry name" value="WH-like_DNA-bd_sf"/>
</dbReference>
<comment type="subcellular location">
    <subcellularLocation>
        <location evidence="1">Cytoplasm</location>
    </subcellularLocation>
</comment>
<evidence type="ECO:0000313" key="3">
    <source>
        <dbReference type="EMBL" id="RVX14567.1"/>
    </source>
</evidence>
<evidence type="ECO:0000313" key="4">
    <source>
        <dbReference type="Proteomes" id="UP000288805"/>
    </source>
</evidence>
<dbReference type="InterPro" id="IPR003783">
    <property type="entry name" value="Regulatory_RecX"/>
</dbReference>
<gene>
    <name evidence="3" type="ORF">CK203_012060</name>
</gene>
<sequence length="327" mass="37903">MSTFLGNFSCKFSFQFQYRPFSLPGKKISSTLCLAPDKIYGVSHNKYLIFSPAFRMTKNNALCCMKNRAYGSVPVRYIPKKSYKVEDSKSLKSSEDEEIQDCVRIRASDGGRSYRTTFAWDEKNKIQDKKPMNNLIFDAESESEEAIDCDVRVVDFEFMQEPEDVVKEFRIYQEKDYPELDVSQVNKSKQDAEKLAIELLATRAYTAVELKKKLHGKRVACDITEAVINDFQSRFMSTTFWRLVNRDGEDRVVWMNKRMKNFQSKPSYLCGIGKNRDFLSESSLEFLGFIENEILHLESSLGKDFDLGSVKEERWDLGSIYAKVKKN</sequence>
<dbReference type="PANTHER" id="PTHR33602">
    <property type="entry name" value="REGULATORY PROTEIN RECX FAMILY PROTEIN"/>
    <property type="match status" value="1"/>
</dbReference>
<dbReference type="Proteomes" id="UP000288805">
    <property type="component" value="Unassembled WGS sequence"/>
</dbReference>
<dbReference type="AlphaFoldDB" id="A0A438K033"/>
<keyword evidence="2" id="KW-0963">Cytoplasm</keyword>
<name>A0A438K033_VITVI</name>
<dbReference type="PANTHER" id="PTHR33602:SF1">
    <property type="entry name" value="REGULATORY PROTEIN RECX FAMILY PROTEIN"/>
    <property type="match status" value="1"/>
</dbReference>
<dbReference type="Gene3D" id="1.10.10.10">
    <property type="entry name" value="Winged helix-like DNA-binding domain superfamily/Winged helix DNA-binding domain"/>
    <property type="match status" value="1"/>
</dbReference>
<evidence type="ECO:0000256" key="2">
    <source>
        <dbReference type="ARBA" id="ARBA00022490"/>
    </source>
</evidence>
<protein>
    <submittedName>
        <fullName evidence="3">Uncharacterized protein</fullName>
    </submittedName>
</protein>
<dbReference type="GO" id="GO:0005737">
    <property type="term" value="C:cytoplasm"/>
    <property type="evidence" value="ECO:0007669"/>
    <property type="project" value="UniProtKB-SubCell"/>
</dbReference>
<reference evidence="3 4" key="1">
    <citation type="journal article" date="2018" name="PLoS Genet.">
        <title>Population sequencing reveals clonal diversity and ancestral inbreeding in the grapevine cultivar Chardonnay.</title>
        <authorList>
            <person name="Roach M.J."/>
            <person name="Johnson D.L."/>
            <person name="Bohlmann J."/>
            <person name="van Vuuren H.J."/>
            <person name="Jones S.J."/>
            <person name="Pretorius I.S."/>
            <person name="Schmidt S.A."/>
            <person name="Borneman A.R."/>
        </authorList>
    </citation>
    <scope>NUCLEOTIDE SEQUENCE [LARGE SCALE GENOMIC DNA]</scope>
    <source>
        <strain evidence="4">cv. Chardonnay</strain>
        <tissue evidence="3">Leaf</tissue>
    </source>
</reference>
<dbReference type="EMBL" id="QGNW01000020">
    <property type="protein sequence ID" value="RVX14567.1"/>
    <property type="molecule type" value="Genomic_DNA"/>
</dbReference>
<comment type="caution">
    <text evidence="3">The sequence shown here is derived from an EMBL/GenBank/DDBJ whole genome shotgun (WGS) entry which is preliminary data.</text>
</comment>
<proteinExistence type="predicted"/>
<evidence type="ECO:0000256" key="1">
    <source>
        <dbReference type="ARBA" id="ARBA00004496"/>
    </source>
</evidence>
<accession>A0A438K033</accession>
<dbReference type="GO" id="GO:0006282">
    <property type="term" value="P:regulation of DNA repair"/>
    <property type="evidence" value="ECO:0007669"/>
    <property type="project" value="InterPro"/>
</dbReference>